<dbReference type="OrthoDB" id="1148707at2"/>
<dbReference type="RefSeq" id="WP_140989988.1">
    <property type="nucleotide sequence ID" value="NZ_VHIQ01000003.1"/>
</dbReference>
<comment type="caution">
    <text evidence="1">The sequence shown here is derived from an EMBL/GenBank/DDBJ whole genome shotgun (WGS) entry which is preliminary data.</text>
</comment>
<organism evidence="1 2">
    <name type="scientific">Paucihalobacter ruber</name>
    <dbReference type="NCBI Taxonomy" id="2567861"/>
    <lineage>
        <taxon>Bacteria</taxon>
        <taxon>Pseudomonadati</taxon>
        <taxon>Bacteroidota</taxon>
        <taxon>Flavobacteriia</taxon>
        <taxon>Flavobacteriales</taxon>
        <taxon>Flavobacteriaceae</taxon>
        <taxon>Paucihalobacter</taxon>
    </lineage>
</organism>
<dbReference type="AlphaFoldDB" id="A0A506PJW8"/>
<proteinExistence type="predicted"/>
<reference evidence="1 2" key="1">
    <citation type="submission" date="2019-06" db="EMBL/GenBank/DDBJ databases">
        <title>Flavobacteriaceae Paucihalobacterium erythroidium CWB-1, complete genome.</title>
        <authorList>
            <person name="Wu S."/>
        </authorList>
    </citation>
    <scope>NUCLEOTIDE SEQUENCE [LARGE SCALE GENOMIC DNA]</scope>
    <source>
        <strain evidence="1 2">CWB-1</strain>
    </source>
</reference>
<dbReference type="Proteomes" id="UP000317332">
    <property type="component" value="Unassembled WGS sequence"/>
</dbReference>
<evidence type="ECO:0008006" key="3">
    <source>
        <dbReference type="Google" id="ProtNLM"/>
    </source>
</evidence>
<dbReference type="EMBL" id="VHIQ01000003">
    <property type="protein sequence ID" value="TPV34091.1"/>
    <property type="molecule type" value="Genomic_DNA"/>
</dbReference>
<accession>A0A506PJW8</accession>
<protein>
    <recommendedName>
        <fullName evidence="3">Lipoprotein</fullName>
    </recommendedName>
</protein>
<evidence type="ECO:0000313" key="1">
    <source>
        <dbReference type="EMBL" id="TPV34091.1"/>
    </source>
</evidence>
<evidence type="ECO:0000313" key="2">
    <source>
        <dbReference type="Proteomes" id="UP000317332"/>
    </source>
</evidence>
<sequence>MKNIFIVIFALFLIACSNEDKTILLPHVETSVINEIKDVSPVFIFFNPKKKDSVELNRKNLISTTNWLFNIDKRHQLQKIIPSINELQEKRKDAKLHKNEKARNYFSCNDLEKQTLGFIDFTEVEFAFNDRNTYIKELINRDDKVENVVMEFKPQGEINIYLPSNHKLRYKQELSKILEAEVFKNETPDTIYLAFDGLMNFQEFITYQRQIEKLAENNIAIAPKEFILY</sequence>
<gene>
    <name evidence="1" type="ORF">FJ651_08005</name>
</gene>
<name>A0A506PJW8_9FLAO</name>
<dbReference type="PROSITE" id="PS51257">
    <property type="entry name" value="PROKAR_LIPOPROTEIN"/>
    <property type="match status" value="1"/>
</dbReference>
<keyword evidence="2" id="KW-1185">Reference proteome</keyword>